<keyword evidence="2" id="KW-1185">Reference proteome</keyword>
<comment type="caution">
    <text evidence="1">The sequence shown here is derived from an EMBL/GenBank/DDBJ whole genome shotgun (WGS) entry which is preliminary data.</text>
</comment>
<organism evidence="1 2">
    <name type="scientific">Rasamsonia emersonii (strain ATCC 16479 / CBS 393.64 / IMI 116815)</name>
    <dbReference type="NCBI Taxonomy" id="1408163"/>
    <lineage>
        <taxon>Eukaryota</taxon>
        <taxon>Fungi</taxon>
        <taxon>Dikarya</taxon>
        <taxon>Ascomycota</taxon>
        <taxon>Pezizomycotina</taxon>
        <taxon>Eurotiomycetes</taxon>
        <taxon>Eurotiomycetidae</taxon>
        <taxon>Eurotiales</taxon>
        <taxon>Trichocomaceae</taxon>
        <taxon>Rasamsonia</taxon>
    </lineage>
</organism>
<gene>
    <name evidence="1" type="ORF">T310_4411</name>
</gene>
<name>A0A0F4YTU4_RASE3</name>
<dbReference type="RefSeq" id="XP_013328152.1">
    <property type="nucleotide sequence ID" value="XM_013472698.1"/>
</dbReference>
<sequence length="107" mass="11904">MRTTASSICYHQLKLSQSIDFSKQQIPSNILVRSTNDVYATAPAVSTMSHADGSKNGKIPFQHNRNSEPEYIGDIKGCQCDGDDEDKTIYRLQILALARLKMVVKIS</sequence>
<reference evidence="1 2" key="1">
    <citation type="submission" date="2015-04" db="EMBL/GenBank/DDBJ databases">
        <authorList>
            <person name="Heijne W.H."/>
            <person name="Fedorova N.D."/>
            <person name="Nierman W.C."/>
            <person name="Vollebregt A.W."/>
            <person name="Zhao Z."/>
            <person name="Wu L."/>
            <person name="Kumar M."/>
            <person name="Stam H."/>
            <person name="van den Berg M.A."/>
            <person name="Pel H.J."/>
        </authorList>
    </citation>
    <scope>NUCLEOTIDE SEQUENCE [LARGE SCALE GENOMIC DNA]</scope>
    <source>
        <strain evidence="1 2">CBS 393.64</strain>
    </source>
</reference>
<dbReference type="GeneID" id="25316759"/>
<evidence type="ECO:0000313" key="1">
    <source>
        <dbReference type="EMBL" id="KKA21540.1"/>
    </source>
</evidence>
<dbReference type="EMBL" id="LASV01000180">
    <property type="protein sequence ID" value="KKA21540.1"/>
    <property type="molecule type" value="Genomic_DNA"/>
</dbReference>
<evidence type="ECO:0000313" key="2">
    <source>
        <dbReference type="Proteomes" id="UP000053958"/>
    </source>
</evidence>
<dbReference type="AlphaFoldDB" id="A0A0F4YTU4"/>
<protein>
    <submittedName>
        <fullName evidence="1">Uncharacterized protein</fullName>
    </submittedName>
</protein>
<dbReference type="Proteomes" id="UP000053958">
    <property type="component" value="Unassembled WGS sequence"/>
</dbReference>
<accession>A0A0F4YTU4</accession>
<proteinExistence type="predicted"/>